<keyword evidence="4" id="KW-0677">Repeat</keyword>
<dbReference type="GO" id="GO:0016301">
    <property type="term" value="F:kinase activity"/>
    <property type="evidence" value="ECO:0007669"/>
    <property type="project" value="UniProtKB-KW"/>
</dbReference>
<name>A0A438KDM4_VITVI</name>
<dbReference type="GO" id="GO:0016020">
    <property type="term" value="C:membrane"/>
    <property type="evidence" value="ECO:0007669"/>
    <property type="project" value="UniProtKB-SubCell"/>
</dbReference>
<dbReference type="InterPro" id="IPR052595">
    <property type="entry name" value="LRRC69/RLP"/>
</dbReference>
<evidence type="ECO:0000259" key="7">
    <source>
        <dbReference type="Pfam" id="PF08263"/>
    </source>
</evidence>
<dbReference type="FunFam" id="3.80.10.10:FF:000383">
    <property type="entry name" value="Leucine-rich repeat receptor protein kinase EMS1"/>
    <property type="match status" value="1"/>
</dbReference>
<evidence type="ECO:0000256" key="2">
    <source>
        <dbReference type="ARBA" id="ARBA00022614"/>
    </source>
</evidence>
<comment type="subcellular location">
    <subcellularLocation>
        <location evidence="1">Membrane</location>
    </subcellularLocation>
</comment>
<evidence type="ECO:0000256" key="6">
    <source>
        <dbReference type="SAM" id="SignalP"/>
    </source>
</evidence>
<feature type="domain" description="Leucine-rich repeat-containing N-terminal plant-type" evidence="7">
    <location>
        <begin position="29"/>
        <end position="67"/>
    </location>
</feature>
<gene>
    <name evidence="8" type="primary">MIK2_82</name>
    <name evidence="8" type="ORF">CK203_008695</name>
</gene>
<feature type="signal peptide" evidence="6">
    <location>
        <begin position="1"/>
        <end position="23"/>
    </location>
</feature>
<evidence type="ECO:0000256" key="1">
    <source>
        <dbReference type="ARBA" id="ARBA00004370"/>
    </source>
</evidence>
<organism evidence="8 9">
    <name type="scientific">Vitis vinifera</name>
    <name type="common">Grape</name>
    <dbReference type="NCBI Taxonomy" id="29760"/>
    <lineage>
        <taxon>Eukaryota</taxon>
        <taxon>Viridiplantae</taxon>
        <taxon>Streptophyta</taxon>
        <taxon>Embryophyta</taxon>
        <taxon>Tracheophyta</taxon>
        <taxon>Spermatophyta</taxon>
        <taxon>Magnoliopsida</taxon>
        <taxon>eudicotyledons</taxon>
        <taxon>Gunneridae</taxon>
        <taxon>Pentapetalae</taxon>
        <taxon>rosids</taxon>
        <taxon>Vitales</taxon>
        <taxon>Vitaceae</taxon>
        <taxon>Viteae</taxon>
        <taxon>Vitis</taxon>
    </lineage>
</organism>
<keyword evidence="8" id="KW-0418">Kinase</keyword>
<proteinExistence type="predicted"/>
<keyword evidence="5" id="KW-0472">Membrane</keyword>
<feature type="chain" id="PRO_5019463423" evidence="6">
    <location>
        <begin position="24"/>
        <end position="440"/>
    </location>
</feature>
<dbReference type="Pfam" id="PF08263">
    <property type="entry name" value="LRRNT_2"/>
    <property type="match status" value="1"/>
</dbReference>
<dbReference type="AlphaFoldDB" id="A0A438KDM4"/>
<accession>A0A438KDM4</accession>
<dbReference type="InterPro" id="IPR013210">
    <property type="entry name" value="LRR_N_plant-typ"/>
</dbReference>
<evidence type="ECO:0000256" key="5">
    <source>
        <dbReference type="ARBA" id="ARBA00023136"/>
    </source>
</evidence>
<keyword evidence="8" id="KW-0808">Transferase</keyword>
<evidence type="ECO:0000256" key="4">
    <source>
        <dbReference type="ARBA" id="ARBA00022737"/>
    </source>
</evidence>
<dbReference type="Proteomes" id="UP000288805">
    <property type="component" value="Unassembled WGS sequence"/>
</dbReference>
<dbReference type="PANTHER" id="PTHR48057:SF7">
    <property type="entry name" value="LEUCINE-RICH REPEAT SERINE_THREONINE-PROTEIN KINASE 1"/>
    <property type="match status" value="1"/>
</dbReference>
<keyword evidence="2" id="KW-0433">Leucine-rich repeat</keyword>
<reference evidence="8 9" key="1">
    <citation type="journal article" date="2018" name="PLoS Genet.">
        <title>Population sequencing reveals clonal diversity and ancestral inbreeding in the grapevine cultivar Chardonnay.</title>
        <authorList>
            <person name="Roach M.J."/>
            <person name="Johnson D.L."/>
            <person name="Bohlmann J."/>
            <person name="van Vuuren H.J."/>
            <person name="Jones S.J."/>
            <person name="Pretorius I.S."/>
            <person name="Schmidt S.A."/>
            <person name="Borneman A.R."/>
        </authorList>
    </citation>
    <scope>NUCLEOTIDE SEQUENCE [LARGE SCALE GENOMIC DNA]</scope>
    <source>
        <strain evidence="9">cv. Chardonnay</strain>
        <tissue evidence="8">Leaf</tissue>
    </source>
</reference>
<dbReference type="PANTHER" id="PTHR48057">
    <property type="entry name" value="LEUCINE-RICH REPEAT SERINE/THREONINE-PROTEIN KINASE 1"/>
    <property type="match status" value="1"/>
</dbReference>
<dbReference type="InterPro" id="IPR001611">
    <property type="entry name" value="Leu-rich_rpt"/>
</dbReference>
<keyword evidence="3 6" id="KW-0732">Signal</keyword>
<evidence type="ECO:0000313" key="9">
    <source>
        <dbReference type="Proteomes" id="UP000288805"/>
    </source>
</evidence>
<dbReference type="InterPro" id="IPR032675">
    <property type="entry name" value="LRR_dom_sf"/>
</dbReference>
<comment type="caution">
    <text evidence="8">The sequence shown here is derived from an EMBL/GenBank/DDBJ whole genome shotgun (WGS) entry which is preliminary data.</text>
</comment>
<protein>
    <submittedName>
        <fullName evidence="8">MDIS1-interacting receptor like kinase 2</fullName>
    </submittedName>
</protein>
<dbReference type="Gene3D" id="3.80.10.10">
    <property type="entry name" value="Ribonuclease Inhibitor"/>
    <property type="match status" value="3"/>
</dbReference>
<dbReference type="SUPFAM" id="SSF52058">
    <property type="entry name" value="L domain-like"/>
    <property type="match status" value="2"/>
</dbReference>
<dbReference type="FunFam" id="3.80.10.10:FF:000400">
    <property type="entry name" value="Nuclear pore complex protein NUP107"/>
    <property type="match status" value="1"/>
</dbReference>
<sequence>MTQSAPLLLIHVLFLSLLPLTITSSPTIEAECLLKWKNSLISSLSLNSSWSLTNIGNLCNWTGIACDTTGSVSEINLSETELEGTLAKFDFSSFPGLTDFNLGTNKLNGSLPSMIGGLTELQYLSFYNNCLVGTIPYQITNLQKICFNYNKLASEFPGFTTDCRNLTYHDLAQNQLTDAIPESAFQPPKPSPRKKPIQWSNSCRNPCELTLWVIPSSFTNLSKISELGLSGNFLSGKISPYLITNWTELISLQVKSNSFTGEIPSEIGLLEKLNYLFLYDNGFYGSIPSEIGNLKEFGTVPPEIGNLTSLTVLDLSTNKLHGELPETLSLLNKLETLSAFANNFLGTIPTELGENSPNLMNVSFANNRFSGELPPGLCNGFALQHLTVNEGNNFTGPLLECLMNCTRLFPVRLEGNQFTGDISEAFGVHPSLNFISLSGN</sequence>
<evidence type="ECO:0000256" key="3">
    <source>
        <dbReference type="ARBA" id="ARBA00022729"/>
    </source>
</evidence>
<keyword evidence="8" id="KW-0675">Receptor</keyword>
<dbReference type="EMBL" id="QGNW01000009">
    <property type="protein sequence ID" value="RVX19316.1"/>
    <property type="molecule type" value="Genomic_DNA"/>
</dbReference>
<evidence type="ECO:0000313" key="8">
    <source>
        <dbReference type="EMBL" id="RVX19316.1"/>
    </source>
</evidence>
<dbReference type="Pfam" id="PF00560">
    <property type="entry name" value="LRR_1"/>
    <property type="match status" value="4"/>
</dbReference>